<dbReference type="EMBL" id="JANBUN010000858">
    <property type="protein sequence ID" value="KAJ2800948.1"/>
    <property type="molecule type" value="Genomic_DNA"/>
</dbReference>
<evidence type="ECO:0000313" key="2">
    <source>
        <dbReference type="Proteomes" id="UP001140087"/>
    </source>
</evidence>
<reference evidence="1" key="1">
    <citation type="submission" date="2022-07" db="EMBL/GenBank/DDBJ databases">
        <title>Phylogenomic reconstructions and comparative analyses of Kickxellomycotina fungi.</title>
        <authorList>
            <person name="Reynolds N.K."/>
            <person name="Stajich J.E."/>
            <person name="Barry K."/>
            <person name="Grigoriev I.V."/>
            <person name="Crous P."/>
            <person name="Smith M.E."/>
        </authorList>
    </citation>
    <scope>NUCLEOTIDE SEQUENCE</scope>
    <source>
        <strain evidence="1">BCRC 34780</strain>
    </source>
</reference>
<proteinExistence type="predicted"/>
<name>A0ACC1L4T0_9FUNG</name>
<accession>A0ACC1L4T0</accession>
<keyword evidence="2" id="KW-1185">Reference proteome</keyword>
<evidence type="ECO:0000313" key="1">
    <source>
        <dbReference type="EMBL" id="KAJ2800948.1"/>
    </source>
</evidence>
<gene>
    <name evidence="1" type="ORF">H4R21_002979</name>
</gene>
<feature type="non-terminal residue" evidence="1">
    <location>
        <position position="1"/>
    </location>
</feature>
<organism evidence="1 2">
    <name type="scientific">Coemansia helicoidea</name>
    <dbReference type="NCBI Taxonomy" id="1286919"/>
    <lineage>
        <taxon>Eukaryota</taxon>
        <taxon>Fungi</taxon>
        <taxon>Fungi incertae sedis</taxon>
        <taxon>Zoopagomycota</taxon>
        <taxon>Kickxellomycotina</taxon>
        <taxon>Kickxellomycetes</taxon>
        <taxon>Kickxellales</taxon>
        <taxon>Kickxellaceae</taxon>
        <taxon>Coemansia</taxon>
    </lineage>
</organism>
<dbReference type="Proteomes" id="UP001140087">
    <property type="component" value="Unassembled WGS sequence"/>
</dbReference>
<protein>
    <submittedName>
        <fullName evidence="1">Uncharacterized protein</fullName>
    </submittedName>
</protein>
<sequence length="338" mass="36851">YPAMRRAVVLALDFDGTLTASDTLPAVVAAAAARRPSKLSHYPWCARKYAAVYADFAAKWQQEFDRTATASPVYPRLLDEYLESLRPIEEGSLHCITKHRVLACAYRSDFAAAGRNAVLRPGAAYAVNGFLRDPNFHVCVISANWSSDFIQGALEAARVGYRGRLPQIFSNDPEFSAYRRSTGAIQRNVVVASDKAAALAKITDKVARKSGTQPAVVYAGDSLMDLPLLLRADLGLLVGHNEEVDAWCRRLGVQIGQPRYRGKVLHRLDSWHEARNMVDAWAGSVAPAPAGDAPPAVAGSHAHQSSRKPADAKHAAGNPRPAKRKHPQKRRPPGRKHA</sequence>
<comment type="caution">
    <text evidence="1">The sequence shown here is derived from an EMBL/GenBank/DDBJ whole genome shotgun (WGS) entry which is preliminary data.</text>
</comment>